<dbReference type="RefSeq" id="WP_187720797.1">
    <property type="nucleotide sequence ID" value="NZ_BAABBL010000005.1"/>
</dbReference>
<evidence type="ECO:0000313" key="2">
    <source>
        <dbReference type="Proteomes" id="UP000516117"/>
    </source>
</evidence>
<dbReference type="Pfam" id="PF13419">
    <property type="entry name" value="HAD_2"/>
    <property type="match status" value="1"/>
</dbReference>
<dbReference type="Gene3D" id="3.40.50.1000">
    <property type="entry name" value="HAD superfamily/HAD-like"/>
    <property type="match status" value="1"/>
</dbReference>
<dbReference type="InterPro" id="IPR050155">
    <property type="entry name" value="HAD-like_hydrolase_sf"/>
</dbReference>
<dbReference type="NCBIfam" id="TIGR01509">
    <property type="entry name" value="HAD-SF-IA-v3"/>
    <property type="match status" value="1"/>
</dbReference>
<dbReference type="Gene3D" id="1.10.150.240">
    <property type="entry name" value="Putative phosphatase, domain 2"/>
    <property type="match status" value="1"/>
</dbReference>
<organism evidence="1 2">
    <name type="scientific">Tessaracoccus defluvii</name>
    <dbReference type="NCBI Taxonomy" id="1285901"/>
    <lineage>
        <taxon>Bacteria</taxon>
        <taxon>Bacillati</taxon>
        <taxon>Actinomycetota</taxon>
        <taxon>Actinomycetes</taxon>
        <taxon>Propionibacteriales</taxon>
        <taxon>Propionibacteriaceae</taxon>
        <taxon>Tessaracoccus</taxon>
    </lineage>
</organism>
<proteinExistence type="predicted"/>
<reference evidence="1 2" key="1">
    <citation type="submission" date="2020-08" db="EMBL/GenBank/DDBJ databases">
        <title>Genome sequence of Tessaracoccus defluvii JCM 17540T.</title>
        <authorList>
            <person name="Hyun D.-W."/>
            <person name="Bae J.-W."/>
        </authorList>
    </citation>
    <scope>NUCLEOTIDE SEQUENCE [LARGE SCALE GENOMIC DNA]</scope>
    <source>
        <strain evidence="1 2">JCM 17540</strain>
    </source>
</reference>
<name>A0A7H0H552_9ACTN</name>
<sequence length="216" mass="22743">MYRHVIWDLGGTLVDTYPALDRTLAAVVRNAGGQVSEAEVARLTRRSTGEAIAALSSRFGIDEAAFRAAEAELKRRWEEYPPPAMPGARELLRDVATAGGLNLVVTHRERSSAESLIAGLGLRVDDLISAVDGHPRKPDPAMFTEMLARHRLSADDCLAVGDRPIDAVAARAAGVTAATLESAAAPVDDDARYSVEGLVDLRPLLGLAAPGGVAVG</sequence>
<dbReference type="AlphaFoldDB" id="A0A7H0H552"/>
<dbReference type="GO" id="GO:0008967">
    <property type="term" value="F:phosphoglycolate phosphatase activity"/>
    <property type="evidence" value="ECO:0007669"/>
    <property type="project" value="TreeGrafter"/>
</dbReference>
<dbReference type="PANTHER" id="PTHR43434">
    <property type="entry name" value="PHOSPHOGLYCOLATE PHOSPHATASE"/>
    <property type="match status" value="1"/>
</dbReference>
<dbReference type="EMBL" id="CP060789">
    <property type="protein sequence ID" value="QNP55668.1"/>
    <property type="molecule type" value="Genomic_DNA"/>
</dbReference>
<dbReference type="PANTHER" id="PTHR43434:SF25">
    <property type="entry name" value="PHOSPHOGLYCOLATE PHOSPHATASE"/>
    <property type="match status" value="1"/>
</dbReference>
<keyword evidence="1" id="KW-0378">Hydrolase</keyword>
<dbReference type="SUPFAM" id="SSF56784">
    <property type="entry name" value="HAD-like"/>
    <property type="match status" value="1"/>
</dbReference>
<dbReference type="GO" id="GO:0006281">
    <property type="term" value="P:DNA repair"/>
    <property type="evidence" value="ECO:0007669"/>
    <property type="project" value="TreeGrafter"/>
</dbReference>
<dbReference type="InterPro" id="IPR023198">
    <property type="entry name" value="PGP-like_dom2"/>
</dbReference>
<accession>A0A7H0H552</accession>
<dbReference type="Proteomes" id="UP000516117">
    <property type="component" value="Chromosome"/>
</dbReference>
<dbReference type="InterPro" id="IPR041492">
    <property type="entry name" value="HAD_2"/>
</dbReference>
<dbReference type="KEGG" id="tdf:H9L22_16180"/>
<evidence type="ECO:0000313" key="1">
    <source>
        <dbReference type="EMBL" id="QNP55668.1"/>
    </source>
</evidence>
<keyword evidence="2" id="KW-1185">Reference proteome</keyword>
<dbReference type="InterPro" id="IPR006439">
    <property type="entry name" value="HAD-SF_hydro_IA"/>
</dbReference>
<protein>
    <submittedName>
        <fullName evidence="1">HAD-IA family hydrolase</fullName>
    </submittedName>
</protein>
<dbReference type="NCBIfam" id="TIGR01549">
    <property type="entry name" value="HAD-SF-IA-v1"/>
    <property type="match status" value="1"/>
</dbReference>
<gene>
    <name evidence="1" type="ORF">H9L22_16180</name>
</gene>
<dbReference type="InterPro" id="IPR036412">
    <property type="entry name" value="HAD-like_sf"/>
</dbReference>
<dbReference type="SFLD" id="SFLDS00003">
    <property type="entry name" value="Haloacid_Dehalogenase"/>
    <property type="match status" value="1"/>
</dbReference>
<dbReference type="GO" id="GO:0005829">
    <property type="term" value="C:cytosol"/>
    <property type="evidence" value="ECO:0007669"/>
    <property type="project" value="TreeGrafter"/>
</dbReference>
<dbReference type="SFLD" id="SFLDG01129">
    <property type="entry name" value="C1.5:_HAD__Beta-PGM__Phosphata"/>
    <property type="match status" value="1"/>
</dbReference>
<dbReference type="InterPro" id="IPR023214">
    <property type="entry name" value="HAD_sf"/>
</dbReference>